<reference evidence="1" key="1">
    <citation type="submission" date="2020-05" db="EMBL/GenBank/DDBJ databases">
        <title>Large-scale comparative analyses of tick genomes elucidate their genetic diversity and vector capacities.</title>
        <authorList>
            <person name="Jia N."/>
            <person name="Wang J."/>
            <person name="Shi W."/>
            <person name="Du L."/>
            <person name="Sun Y."/>
            <person name="Zhan W."/>
            <person name="Jiang J."/>
            <person name="Wang Q."/>
            <person name="Zhang B."/>
            <person name="Ji P."/>
            <person name="Sakyi L.B."/>
            <person name="Cui X."/>
            <person name="Yuan T."/>
            <person name="Jiang B."/>
            <person name="Yang W."/>
            <person name="Lam T.T.-Y."/>
            <person name="Chang Q."/>
            <person name="Ding S."/>
            <person name="Wang X."/>
            <person name="Zhu J."/>
            <person name="Ruan X."/>
            <person name="Zhao L."/>
            <person name="Wei J."/>
            <person name="Que T."/>
            <person name="Du C."/>
            <person name="Cheng J."/>
            <person name="Dai P."/>
            <person name="Han X."/>
            <person name="Huang E."/>
            <person name="Gao Y."/>
            <person name="Liu J."/>
            <person name="Shao H."/>
            <person name="Ye R."/>
            <person name="Li L."/>
            <person name="Wei W."/>
            <person name="Wang X."/>
            <person name="Wang C."/>
            <person name="Yang T."/>
            <person name="Huo Q."/>
            <person name="Li W."/>
            <person name="Guo W."/>
            <person name="Chen H."/>
            <person name="Zhou L."/>
            <person name="Ni X."/>
            <person name="Tian J."/>
            <person name="Zhou Y."/>
            <person name="Sheng Y."/>
            <person name="Liu T."/>
            <person name="Pan Y."/>
            <person name="Xia L."/>
            <person name="Li J."/>
            <person name="Zhao F."/>
            <person name="Cao W."/>
        </authorList>
    </citation>
    <scope>NUCLEOTIDE SEQUENCE</scope>
    <source>
        <strain evidence="1">Hyas-2018</strain>
    </source>
</reference>
<accession>A0ACB7SFQ0</accession>
<keyword evidence="2" id="KW-1185">Reference proteome</keyword>
<proteinExistence type="predicted"/>
<evidence type="ECO:0000313" key="1">
    <source>
        <dbReference type="EMBL" id="KAH6932766.1"/>
    </source>
</evidence>
<name>A0ACB7SFQ0_HYAAI</name>
<dbReference type="EMBL" id="CM023484">
    <property type="protein sequence ID" value="KAH6932766.1"/>
    <property type="molecule type" value="Genomic_DNA"/>
</dbReference>
<organism evidence="1 2">
    <name type="scientific">Hyalomma asiaticum</name>
    <name type="common">Tick</name>
    <dbReference type="NCBI Taxonomy" id="266040"/>
    <lineage>
        <taxon>Eukaryota</taxon>
        <taxon>Metazoa</taxon>
        <taxon>Ecdysozoa</taxon>
        <taxon>Arthropoda</taxon>
        <taxon>Chelicerata</taxon>
        <taxon>Arachnida</taxon>
        <taxon>Acari</taxon>
        <taxon>Parasitiformes</taxon>
        <taxon>Ixodida</taxon>
        <taxon>Ixodoidea</taxon>
        <taxon>Ixodidae</taxon>
        <taxon>Hyalomminae</taxon>
        <taxon>Hyalomma</taxon>
    </lineage>
</organism>
<dbReference type="Proteomes" id="UP000821845">
    <property type="component" value="Chromosome 4"/>
</dbReference>
<protein>
    <submittedName>
        <fullName evidence="1">Uncharacterized protein</fullName>
    </submittedName>
</protein>
<evidence type="ECO:0000313" key="2">
    <source>
        <dbReference type="Proteomes" id="UP000821845"/>
    </source>
</evidence>
<comment type="caution">
    <text evidence="1">The sequence shown here is derived from an EMBL/GenBank/DDBJ whole genome shotgun (WGS) entry which is preliminary data.</text>
</comment>
<gene>
    <name evidence="1" type="ORF">HPB50_009372</name>
</gene>
<sequence length="308" mass="34684">MEKLKAKRRTLRRQSTIIIKEATTALEGADTVQLSALLQRLEVNNSELRKLNIEMEQCLPNDTFEHDYAESVQYDNRLQIHGQHEQRHLQYRRNLIQQLVGDVRAGAQKRGPSARNDCEERLDGGRSHFIYKLPGRSSKDCAVCKRLLTREEALELYFSLPDDPTSSDSDRDTDEDFAPELAPPDSDEQSSEAEAAESTRKPQKRKATYSRKKRTQKKVPRICDEAEVEEEEGYVHVDCNEETSEPLSEQDIVAAVRCEQTPSEVLPAETDDSDESSDEAPLPSTSDAATGLDTVARYFSVNAAGVLI</sequence>